<dbReference type="CDD" id="cd06133">
    <property type="entry name" value="ERI-1_3'hExo_like"/>
    <property type="match status" value="1"/>
</dbReference>
<protein>
    <submittedName>
        <fullName evidence="5">Exonuclease domain-containing protein</fullName>
    </submittedName>
</protein>
<dbReference type="PANTHER" id="PTHR23044">
    <property type="entry name" value="3'-5' EXONUCLEASE ERI1-RELATED"/>
    <property type="match status" value="1"/>
</dbReference>
<keyword evidence="3 5" id="KW-0269">Exonuclease</keyword>
<sequence length="191" mass="21913">MSIGNHKNYLIIDVEATCCHDDAFPTTEMEMIEIGAVMVCGETLDKLSEFCTFIKPVRHPNLTQFCTELTTITQEDVDAAPNYQEAIKQLKVWLYQFEDFLFCSWGDYDKAQFMQDCGLHKVPYPIPAPHLNIKKQFSKAQRVRKRQGMNDALKLAGIPLEGTHHRGIDDANNMVKLMPFVLGRKFISRQK</sequence>
<dbReference type="InterPro" id="IPR012337">
    <property type="entry name" value="RNaseH-like_sf"/>
</dbReference>
<evidence type="ECO:0000256" key="2">
    <source>
        <dbReference type="ARBA" id="ARBA00022801"/>
    </source>
</evidence>
<feature type="domain" description="Exonuclease" evidence="4">
    <location>
        <begin position="8"/>
        <end position="187"/>
    </location>
</feature>
<dbReference type="InterPro" id="IPR051274">
    <property type="entry name" value="3-5_Exoribonuclease"/>
</dbReference>
<organism evidence="5 6">
    <name type="scientific">Litorilituus lipolyticus</name>
    <dbReference type="NCBI Taxonomy" id="2491017"/>
    <lineage>
        <taxon>Bacteria</taxon>
        <taxon>Pseudomonadati</taxon>
        <taxon>Pseudomonadota</taxon>
        <taxon>Gammaproteobacteria</taxon>
        <taxon>Alteromonadales</taxon>
        <taxon>Colwelliaceae</taxon>
        <taxon>Litorilituus</taxon>
    </lineage>
</organism>
<comment type="caution">
    <text evidence="5">The sequence shown here is derived from an EMBL/GenBank/DDBJ whole genome shotgun (WGS) entry which is preliminary data.</text>
</comment>
<dbReference type="GO" id="GO:0000175">
    <property type="term" value="F:3'-5'-RNA exonuclease activity"/>
    <property type="evidence" value="ECO:0007669"/>
    <property type="project" value="InterPro"/>
</dbReference>
<dbReference type="GO" id="GO:0003676">
    <property type="term" value="F:nucleic acid binding"/>
    <property type="evidence" value="ECO:0007669"/>
    <property type="project" value="InterPro"/>
</dbReference>
<evidence type="ECO:0000313" key="6">
    <source>
        <dbReference type="Proteomes" id="UP000315303"/>
    </source>
</evidence>
<dbReference type="Pfam" id="PF00929">
    <property type="entry name" value="RNase_T"/>
    <property type="match status" value="1"/>
</dbReference>
<dbReference type="InterPro" id="IPR036397">
    <property type="entry name" value="RNaseH_sf"/>
</dbReference>
<evidence type="ECO:0000256" key="1">
    <source>
        <dbReference type="ARBA" id="ARBA00022722"/>
    </source>
</evidence>
<keyword evidence="6" id="KW-1185">Reference proteome</keyword>
<dbReference type="SUPFAM" id="SSF53098">
    <property type="entry name" value="Ribonuclease H-like"/>
    <property type="match status" value="1"/>
</dbReference>
<dbReference type="RefSeq" id="WP_140603150.1">
    <property type="nucleotide sequence ID" value="NZ_SAWY01000019.1"/>
</dbReference>
<dbReference type="Gene3D" id="3.30.420.10">
    <property type="entry name" value="Ribonuclease H-like superfamily/Ribonuclease H"/>
    <property type="match status" value="1"/>
</dbReference>
<dbReference type="EMBL" id="SAWY01000019">
    <property type="protein sequence ID" value="TPH15752.1"/>
    <property type="molecule type" value="Genomic_DNA"/>
</dbReference>
<evidence type="ECO:0000256" key="3">
    <source>
        <dbReference type="ARBA" id="ARBA00022839"/>
    </source>
</evidence>
<dbReference type="PANTHER" id="PTHR23044:SF61">
    <property type="entry name" value="3'-5' EXORIBONUCLEASE 1-RELATED"/>
    <property type="match status" value="1"/>
</dbReference>
<name>A0A502KVV8_9GAMM</name>
<dbReference type="AlphaFoldDB" id="A0A502KVV8"/>
<evidence type="ECO:0000313" key="5">
    <source>
        <dbReference type="EMBL" id="TPH15752.1"/>
    </source>
</evidence>
<dbReference type="GO" id="GO:0006259">
    <property type="term" value="P:DNA metabolic process"/>
    <property type="evidence" value="ECO:0007669"/>
    <property type="project" value="UniProtKB-ARBA"/>
</dbReference>
<reference evidence="5 6" key="1">
    <citation type="submission" date="2019-01" db="EMBL/GenBank/DDBJ databases">
        <title>Litorilituus lipolytica sp. nov., isolated from intertidal sand of the Yellow Sea in China.</title>
        <authorList>
            <person name="Liu A."/>
        </authorList>
    </citation>
    <scope>NUCLEOTIDE SEQUENCE [LARGE SCALE GENOMIC DNA]</scope>
    <source>
        <strain evidence="5 6">RZ04</strain>
    </source>
</reference>
<accession>A0A502KVV8</accession>
<dbReference type="Proteomes" id="UP000315303">
    <property type="component" value="Unassembled WGS sequence"/>
</dbReference>
<gene>
    <name evidence="5" type="ORF">EPA86_09275</name>
</gene>
<dbReference type="SMART" id="SM00479">
    <property type="entry name" value="EXOIII"/>
    <property type="match status" value="1"/>
</dbReference>
<dbReference type="InterPro" id="IPR013520">
    <property type="entry name" value="Ribonucl_H"/>
</dbReference>
<proteinExistence type="predicted"/>
<dbReference type="InterPro" id="IPR047201">
    <property type="entry name" value="ERI-1_3'hExo-like"/>
</dbReference>
<keyword evidence="1" id="KW-0540">Nuclease</keyword>
<dbReference type="OrthoDB" id="4563729at2"/>
<keyword evidence="2" id="KW-0378">Hydrolase</keyword>
<evidence type="ECO:0000259" key="4">
    <source>
        <dbReference type="SMART" id="SM00479"/>
    </source>
</evidence>